<proteinExistence type="predicted"/>
<sequence>MPGVFPLNGFSQPNAHSRLPRDLLTAPFSPPSLSPLHLFHLRLYATPQNRPPTLLMLPPPHHHHHHQHTHIRPQSSSCAFAHIPWANHPWQQQRDGEEETMQRRDGSPNSISSSPHGIAWENIGDKSEMRDQIKKLHLPPSHPPICLFFLMHLQMRKENLVSQLHTSQTTSQRPKSWDLGLHFTLSDCL</sequence>
<protein>
    <submittedName>
        <fullName evidence="2">Uncharacterized protein</fullName>
    </submittedName>
</protein>
<evidence type="ECO:0000256" key="1">
    <source>
        <dbReference type="SAM" id="MobiDB-lite"/>
    </source>
</evidence>
<accession>A0A9N7U162</accession>
<dbReference type="AlphaFoldDB" id="A0A9N7U162"/>
<name>A0A9N7U162_PLEPL</name>
<keyword evidence="3" id="KW-1185">Reference proteome</keyword>
<evidence type="ECO:0000313" key="3">
    <source>
        <dbReference type="Proteomes" id="UP001153269"/>
    </source>
</evidence>
<feature type="region of interest" description="Disordered" evidence="1">
    <location>
        <begin position="91"/>
        <end position="120"/>
    </location>
</feature>
<reference evidence="2" key="1">
    <citation type="submission" date="2020-03" db="EMBL/GenBank/DDBJ databases">
        <authorList>
            <person name="Weist P."/>
        </authorList>
    </citation>
    <scope>NUCLEOTIDE SEQUENCE</scope>
</reference>
<dbReference type="EMBL" id="CADEAL010000523">
    <property type="protein sequence ID" value="CAB1421408.1"/>
    <property type="molecule type" value="Genomic_DNA"/>
</dbReference>
<gene>
    <name evidence="2" type="ORF">PLEPLA_LOCUS9290</name>
</gene>
<organism evidence="2 3">
    <name type="scientific">Pleuronectes platessa</name>
    <name type="common">European plaice</name>
    <dbReference type="NCBI Taxonomy" id="8262"/>
    <lineage>
        <taxon>Eukaryota</taxon>
        <taxon>Metazoa</taxon>
        <taxon>Chordata</taxon>
        <taxon>Craniata</taxon>
        <taxon>Vertebrata</taxon>
        <taxon>Euteleostomi</taxon>
        <taxon>Actinopterygii</taxon>
        <taxon>Neopterygii</taxon>
        <taxon>Teleostei</taxon>
        <taxon>Neoteleostei</taxon>
        <taxon>Acanthomorphata</taxon>
        <taxon>Carangaria</taxon>
        <taxon>Pleuronectiformes</taxon>
        <taxon>Pleuronectoidei</taxon>
        <taxon>Pleuronectidae</taxon>
        <taxon>Pleuronectes</taxon>
    </lineage>
</organism>
<evidence type="ECO:0000313" key="2">
    <source>
        <dbReference type="EMBL" id="CAB1421408.1"/>
    </source>
</evidence>
<dbReference type="Proteomes" id="UP001153269">
    <property type="component" value="Unassembled WGS sequence"/>
</dbReference>
<comment type="caution">
    <text evidence="2">The sequence shown here is derived from an EMBL/GenBank/DDBJ whole genome shotgun (WGS) entry which is preliminary data.</text>
</comment>